<keyword evidence="3" id="KW-0732">Signal</keyword>
<protein>
    <submittedName>
        <fullName evidence="4">Cell surface protein</fullName>
    </submittedName>
</protein>
<organism evidence="4 5">
    <name type="scientific">Clostridium butyricum E4 str. BoNT E BL5262</name>
    <dbReference type="NCBI Taxonomy" id="632245"/>
    <lineage>
        <taxon>Bacteria</taxon>
        <taxon>Bacillati</taxon>
        <taxon>Bacillota</taxon>
        <taxon>Clostridia</taxon>
        <taxon>Eubacteriales</taxon>
        <taxon>Clostridiaceae</taxon>
        <taxon>Clostridium</taxon>
    </lineage>
</organism>
<gene>
    <name evidence="4" type="ORF">CLP_2677</name>
</gene>
<evidence type="ECO:0000256" key="2">
    <source>
        <dbReference type="PROSITE-ProRule" id="PRU00591"/>
    </source>
</evidence>
<evidence type="ECO:0000313" key="5">
    <source>
        <dbReference type="Proteomes" id="UP000003081"/>
    </source>
</evidence>
<comment type="caution">
    <text evidence="4">The sequence shown here is derived from an EMBL/GenBank/DDBJ whole genome shotgun (WGS) entry which is preliminary data.</text>
</comment>
<name>C4IGY3_CLOBU</name>
<dbReference type="Pfam" id="PF19127">
    <property type="entry name" value="Choline_bind_3"/>
    <property type="match status" value="1"/>
</dbReference>
<dbReference type="HOGENOM" id="CLU_1105629_0_0_9"/>
<dbReference type="PROSITE" id="PS51170">
    <property type="entry name" value="CW"/>
    <property type="match status" value="1"/>
</dbReference>
<dbReference type="SUPFAM" id="SSF69360">
    <property type="entry name" value="Cell wall binding repeat"/>
    <property type="match status" value="1"/>
</dbReference>
<feature type="repeat" description="Cell wall-binding" evidence="2">
    <location>
        <begin position="45"/>
        <end position="64"/>
    </location>
</feature>
<feature type="signal peptide" evidence="3">
    <location>
        <begin position="1"/>
        <end position="25"/>
    </location>
</feature>
<keyword evidence="5" id="KW-1185">Reference proteome</keyword>
<sequence length="251" mass="27682">MFNLKKIIAGSIAAITIMSVSPVVANAAWKQNNTGWWYTEGNSWATGWRVIDGNWYYFYSNGYMAHDTTIDGYYLNSNGAWTQDVASQDNKAIKEGTYKVGQDIQAGEYLVKSTSAYSAYYECSSDSTGKSSSIIFNGNISEGSSEYITLKEGEYITIDRGVMYAVADAPSIIPSNGLYKEGMYKVGQDIPAGEYVVTSNSPYGFSAYIEVNNGSRHSAKDIVSNDAFKGTKYITVEEGQYLTIQRSEIQK</sequence>
<dbReference type="EMBL" id="ACOM01000005">
    <property type="protein sequence ID" value="EEP54371.1"/>
    <property type="molecule type" value="Genomic_DNA"/>
</dbReference>
<keyword evidence="1" id="KW-0677">Repeat</keyword>
<proteinExistence type="predicted"/>
<dbReference type="eggNOG" id="COG2247">
    <property type="taxonomic scope" value="Bacteria"/>
</dbReference>
<dbReference type="AlphaFoldDB" id="C4IGY3"/>
<feature type="chain" id="PRO_5039000919" evidence="3">
    <location>
        <begin position="26"/>
        <end position="251"/>
    </location>
</feature>
<dbReference type="RefSeq" id="WP_003415229.1">
    <property type="nucleotide sequence ID" value="NZ_ACOM01000005.1"/>
</dbReference>
<dbReference type="Proteomes" id="UP000003081">
    <property type="component" value="Unassembled WGS sequence"/>
</dbReference>
<reference evidence="4 5" key="1">
    <citation type="submission" date="2009-08" db="EMBL/GenBank/DDBJ databases">
        <authorList>
            <person name="Shrivastava S."/>
            <person name="Brinkac L.B."/>
            <person name="Brown J.L."/>
            <person name="Bruce D.B."/>
            <person name="Detter C."/>
            <person name="Green L.D."/>
            <person name="Munk C.A."/>
            <person name="Rogers Y.C."/>
            <person name="Tapia R."/>
            <person name="Sims D.R."/>
            <person name="Smith L.A."/>
            <person name="Smith T.J."/>
            <person name="Sutton G."/>
            <person name="Brettin T."/>
        </authorList>
    </citation>
    <scope>NUCLEOTIDE SEQUENCE [LARGE SCALE GENOMIC DNA]</scope>
    <source>
        <strain evidence="5">E4 str. BoNT E BL5262</strain>
    </source>
</reference>
<dbReference type="Gene3D" id="2.10.270.10">
    <property type="entry name" value="Cholin Binding"/>
    <property type="match status" value="1"/>
</dbReference>
<dbReference type="InterPro" id="IPR018337">
    <property type="entry name" value="Cell_wall/Cho-bd_repeat"/>
</dbReference>
<accession>C4IGY3</accession>
<evidence type="ECO:0000256" key="3">
    <source>
        <dbReference type="SAM" id="SignalP"/>
    </source>
</evidence>
<evidence type="ECO:0000256" key="1">
    <source>
        <dbReference type="ARBA" id="ARBA00022737"/>
    </source>
</evidence>
<evidence type="ECO:0000313" key="4">
    <source>
        <dbReference type="EMBL" id="EEP54371.1"/>
    </source>
</evidence>